<proteinExistence type="predicted"/>
<dbReference type="InterPro" id="IPR002577">
    <property type="entry name" value="HTH_HxlR"/>
</dbReference>
<evidence type="ECO:0000259" key="4">
    <source>
        <dbReference type="PROSITE" id="PS51118"/>
    </source>
</evidence>
<dbReference type="PANTHER" id="PTHR33204">
    <property type="entry name" value="TRANSCRIPTIONAL REGULATOR, MARR FAMILY"/>
    <property type="match status" value="1"/>
</dbReference>
<feature type="domain" description="HTH hxlR-type" evidence="4">
    <location>
        <begin position="9"/>
        <end position="107"/>
    </location>
</feature>
<dbReference type="EMBL" id="ADAD01000059">
    <property type="protein sequence ID" value="EEY35555.1"/>
    <property type="molecule type" value="Genomic_DNA"/>
</dbReference>
<organism evidence="5 6">
    <name type="scientific">Pseudoleptotrichia goodfellowii F0264</name>
    <dbReference type="NCBI Taxonomy" id="596323"/>
    <lineage>
        <taxon>Bacteria</taxon>
        <taxon>Fusobacteriati</taxon>
        <taxon>Fusobacteriota</taxon>
        <taxon>Fusobacteriia</taxon>
        <taxon>Fusobacteriales</taxon>
        <taxon>Leptotrichiaceae</taxon>
        <taxon>Pseudoleptotrichia</taxon>
    </lineage>
</organism>
<protein>
    <submittedName>
        <fullName evidence="5">Transcriptional regulator, HxlR family</fullName>
    </submittedName>
</protein>
<keyword evidence="1" id="KW-0805">Transcription regulation</keyword>
<evidence type="ECO:0000313" key="5">
    <source>
        <dbReference type="EMBL" id="EEY35555.1"/>
    </source>
</evidence>
<accession>D0GK37</accession>
<sequence>MKLRENYTCPLEFVHDIIKGKWKTIIIFQLRKGKCSFSELHREISGISQKMLLEQLKELREFGFVDKKSYSGYPLQVEYFLTERGEKILSAIKIMQDIGIEYMIENNMTQFLDKKGIKYDIS</sequence>
<evidence type="ECO:0000256" key="3">
    <source>
        <dbReference type="ARBA" id="ARBA00023163"/>
    </source>
</evidence>
<keyword evidence="3" id="KW-0804">Transcription</keyword>
<dbReference type="InterPro" id="IPR036390">
    <property type="entry name" value="WH_DNA-bd_sf"/>
</dbReference>
<evidence type="ECO:0000256" key="2">
    <source>
        <dbReference type="ARBA" id="ARBA00023125"/>
    </source>
</evidence>
<dbReference type="PANTHER" id="PTHR33204:SF29">
    <property type="entry name" value="TRANSCRIPTIONAL REGULATOR"/>
    <property type="match status" value="1"/>
</dbReference>
<evidence type="ECO:0000313" key="6">
    <source>
        <dbReference type="Proteomes" id="UP000004226"/>
    </source>
</evidence>
<dbReference type="SUPFAM" id="SSF46785">
    <property type="entry name" value="Winged helix' DNA-binding domain"/>
    <property type="match status" value="1"/>
</dbReference>
<name>D0GK37_9FUSO</name>
<keyword evidence="2" id="KW-0238">DNA-binding</keyword>
<dbReference type="RefSeq" id="WP_006806846.1">
    <property type="nucleotide sequence ID" value="NZ_ADAD01000059.1"/>
</dbReference>
<dbReference type="eggNOG" id="COG1733">
    <property type="taxonomic scope" value="Bacteria"/>
</dbReference>
<dbReference type="AlphaFoldDB" id="D0GK37"/>
<gene>
    <name evidence="5" type="ORF">HMPREF0554_0243</name>
</gene>
<dbReference type="Proteomes" id="UP000004226">
    <property type="component" value="Unassembled WGS sequence"/>
</dbReference>
<keyword evidence="6" id="KW-1185">Reference proteome</keyword>
<dbReference type="PROSITE" id="PS51118">
    <property type="entry name" value="HTH_HXLR"/>
    <property type="match status" value="1"/>
</dbReference>
<dbReference type="Pfam" id="PF01638">
    <property type="entry name" value="HxlR"/>
    <property type="match status" value="1"/>
</dbReference>
<dbReference type="Gene3D" id="1.10.10.10">
    <property type="entry name" value="Winged helix-like DNA-binding domain superfamily/Winged helix DNA-binding domain"/>
    <property type="match status" value="1"/>
</dbReference>
<evidence type="ECO:0000256" key="1">
    <source>
        <dbReference type="ARBA" id="ARBA00023015"/>
    </source>
</evidence>
<reference evidence="5 6" key="1">
    <citation type="submission" date="2009-10" db="EMBL/GenBank/DDBJ databases">
        <authorList>
            <person name="Harkins D.M."/>
            <person name="Madupu R."/>
            <person name="Durkin A.S."/>
            <person name="Torralba M."/>
            <person name="Methe B."/>
            <person name="Sutton G.G."/>
            <person name="Strausberg R.L."/>
            <person name="Nelson K.E."/>
        </authorList>
    </citation>
    <scope>NUCLEOTIDE SEQUENCE [LARGE SCALE GENOMIC DNA]</scope>
    <source>
        <strain evidence="5 6">F0264</strain>
    </source>
</reference>
<dbReference type="InterPro" id="IPR036388">
    <property type="entry name" value="WH-like_DNA-bd_sf"/>
</dbReference>
<dbReference type="GO" id="GO:0003677">
    <property type="term" value="F:DNA binding"/>
    <property type="evidence" value="ECO:0007669"/>
    <property type="project" value="UniProtKB-KW"/>
</dbReference>
<comment type="caution">
    <text evidence="5">The sequence shown here is derived from an EMBL/GenBank/DDBJ whole genome shotgun (WGS) entry which is preliminary data.</text>
</comment>